<dbReference type="GO" id="GO:0055085">
    <property type="term" value="P:transmembrane transport"/>
    <property type="evidence" value="ECO:0007669"/>
    <property type="project" value="UniProtKB-ARBA"/>
</dbReference>
<keyword evidence="4 6" id="KW-0067">ATP-binding</keyword>
<accession>A0A198FZ66</accession>
<comment type="similarity">
    <text evidence="1">Belongs to the ABC transporter superfamily.</text>
</comment>
<dbReference type="PANTHER" id="PTHR43776:SF7">
    <property type="entry name" value="D,D-DIPEPTIDE TRANSPORT ATP-BINDING PROTEIN DDPF-RELATED"/>
    <property type="match status" value="1"/>
</dbReference>
<dbReference type="SUPFAM" id="SSF52540">
    <property type="entry name" value="P-loop containing nucleoside triphosphate hydrolases"/>
    <property type="match status" value="1"/>
</dbReference>
<dbReference type="InterPro" id="IPR003593">
    <property type="entry name" value="AAA+_ATPase"/>
</dbReference>
<dbReference type="EC" id="3.6.1.15" evidence="6"/>
<keyword evidence="3" id="KW-0547">Nucleotide-binding</keyword>
<evidence type="ECO:0000313" key="6">
    <source>
        <dbReference type="EMBL" id="OAT30367.1"/>
    </source>
</evidence>
<dbReference type="InterPro" id="IPR003439">
    <property type="entry name" value="ABC_transporter-like_ATP-bd"/>
</dbReference>
<reference evidence="6 7" key="1">
    <citation type="submission" date="2016-04" db="EMBL/GenBank/DDBJ databases">
        <title>ATOL: Assembling a taxonomically balanced genome-scale reconstruction of the evolutionary history of the Enterobacteriaceae.</title>
        <authorList>
            <person name="Plunkett G.III."/>
            <person name="Neeno-Eckwall E.C."/>
            <person name="Glasner J.D."/>
            <person name="Perna N.T."/>
        </authorList>
    </citation>
    <scope>NUCLEOTIDE SEQUENCE [LARGE SCALE GENOMIC DNA]</scope>
    <source>
        <strain evidence="6 7">ATCC 19692</strain>
    </source>
</reference>
<evidence type="ECO:0000256" key="3">
    <source>
        <dbReference type="ARBA" id="ARBA00022741"/>
    </source>
</evidence>
<dbReference type="CDD" id="cd03257">
    <property type="entry name" value="ABC_NikE_OppD_transporters"/>
    <property type="match status" value="1"/>
</dbReference>
<dbReference type="InterPro" id="IPR050319">
    <property type="entry name" value="ABC_transp_ATP-bind"/>
</dbReference>
<evidence type="ECO:0000313" key="7">
    <source>
        <dbReference type="Proteomes" id="UP000094023"/>
    </source>
</evidence>
<dbReference type="Proteomes" id="UP000094023">
    <property type="component" value="Unassembled WGS sequence"/>
</dbReference>
<dbReference type="PATRIC" id="fig|1354337.4.peg.1569"/>
<keyword evidence="6" id="KW-0378">Hydrolase</keyword>
<dbReference type="PROSITE" id="PS50893">
    <property type="entry name" value="ABC_TRANSPORTER_2"/>
    <property type="match status" value="1"/>
</dbReference>
<dbReference type="GO" id="GO:0005524">
    <property type="term" value="F:ATP binding"/>
    <property type="evidence" value="ECO:0007669"/>
    <property type="project" value="UniProtKB-KW"/>
</dbReference>
<dbReference type="STRING" id="1354337.M983_1533"/>
<dbReference type="Gene3D" id="3.40.50.300">
    <property type="entry name" value="P-loop containing nucleotide triphosphate hydrolases"/>
    <property type="match status" value="1"/>
</dbReference>
<evidence type="ECO:0000256" key="4">
    <source>
        <dbReference type="ARBA" id="ARBA00022840"/>
    </source>
</evidence>
<keyword evidence="2" id="KW-0813">Transport</keyword>
<dbReference type="PANTHER" id="PTHR43776">
    <property type="entry name" value="TRANSPORT ATP-BINDING PROTEIN"/>
    <property type="match status" value="1"/>
</dbReference>
<gene>
    <name evidence="6" type="ORF">M983_1533</name>
</gene>
<dbReference type="GO" id="GO:0016887">
    <property type="term" value="F:ATP hydrolysis activity"/>
    <property type="evidence" value="ECO:0007669"/>
    <property type="project" value="InterPro"/>
</dbReference>
<dbReference type="AlphaFoldDB" id="A0A198FZ66"/>
<sequence length="256" mass="29019">MINKENKLLQVNNISKSYAETKGTFFKKRKRIIESLSFYIQRGEAFGLVGESGSGKSTLARLICGLESTDSGDIYLNNLPVTQRIYRQGVISIVFQDYLTSVNPTFTVADIIAEPIRIMKQLCDKNQLEQHIVTLLNKVGLSDNVYHRYIHELSGGQAQRVCLCRALASQPQLIVLDEALSSLDIPTQVEILELLKSLKEELQLSYFFISHDIKTVTYFCDTVMFFSQGQKIELCDIKELANVKHDYAKKIIQSVI</sequence>
<dbReference type="EC" id="3.6.1.3" evidence="6"/>
<dbReference type="OrthoDB" id="9784450at2"/>
<name>A0A198FZ66_9GAMM</name>
<organism evidence="6 7">
    <name type="scientific">Proteus myxofaciens ATCC 19692</name>
    <dbReference type="NCBI Taxonomy" id="1354337"/>
    <lineage>
        <taxon>Bacteria</taxon>
        <taxon>Pseudomonadati</taxon>
        <taxon>Pseudomonadota</taxon>
        <taxon>Gammaproteobacteria</taxon>
        <taxon>Enterobacterales</taxon>
        <taxon>Morganellaceae</taxon>
        <taxon>Proteus</taxon>
    </lineage>
</organism>
<dbReference type="SMART" id="SM00382">
    <property type="entry name" value="AAA"/>
    <property type="match status" value="1"/>
</dbReference>
<evidence type="ECO:0000259" key="5">
    <source>
        <dbReference type="PROSITE" id="PS50893"/>
    </source>
</evidence>
<keyword evidence="7" id="KW-1185">Reference proteome</keyword>
<proteinExistence type="inferred from homology"/>
<dbReference type="InterPro" id="IPR017871">
    <property type="entry name" value="ABC_transporter-like_CS"/>
</dbReference>
<dbReference type="RefSeq" id="WP_066749506.1">
    <property type="nucleotide sequence ID" value="NZ_LXEN01000070.1"/>
</dbReference>
<dbReference type="EMBL" id="LXEN01000070">
    <property type="protein sequence ID" value="OAT30367.1"/>
    <property type="molecule type" value="Genomic_DNA"/>
</dbReference>
<comment type="caution">
    <text evidence="6">The sequence shown here is derived from an EMBL/GenBank/DDBJ whole genome shotgun (WGS) entry which is preliminary data.</text>
</comment>
<evidence type="ECO:0000256" key="2">
    <source>
        <dbReference type="ARBA" id="ARBA00022448"/>
    </source>
</evidence>
<dbReference type="PROSITE" id="PS00211">
    <property type="entry name" value="ABC_TRANSPORTER_1"/>
    <property type="match status" value="1"/>
</dbReference>
<protein>
    <submittedName>
        <fullName evidence="6">ATP-binding component of an ABC superfamily nickel transporter</fullName>
        <ecNumber evidence="6">3.6.1.15</ecNumber>
        <ecNumber evidence="6">3.6.1.3</ecNumber>
    </submittedName>
</protein>
<dbReference type="InterPro" id="IPR027417">
    <property type="entry name" value="P-loop_NTPase"/>
</dbReference>
<feature type="domain" description="ABC transporter" evidence="5">
    <location>
        <begin position="9"/>
        <end position="253"/>
    </location>
</feature>
<dbReference type="Pfam" id="PF00005">
    <property type="entry name" value="ABC_tran"/>
    <property type="match status" value="1"/>
</dbReference>
<evidence type="ECO:0000256" key="1">
    <source>
        <dbReference type="ARBA" id="ARBA00005417"/>
    </source>
</evidence>